<dbReference type="PROSITE" id="PS00606">
    <property type="entry name" value="KS3_1"/>
    <property type="match status" value="1"/>
</dbReference>
<dbReference type="GO" id="GO:0004315">
    <property type="term" value="F:3-oxoacyl-[acyl-carrier-protein] synthase activity"/>
    <property type="evidence" value="ECO:0007669"/>
    <property type="project" value="UniProtKB-UniRule"/>
</dbReference>
<dbReference type="InterPro" id="IPR018201">
    <property type="entry name" value="Ketoacyl_synth_AS"/>
</dbReference>
<reference evidence="15" key="1">
    <citation type="journal article" date="2011" name="Appl. Environ. Microbiol.">
        <title>Metagenomic analysis reveals unexpected subgenomic diversity of magnetotactic bacteria within the phylum Nitrospirae.</title>
        <authorList>
            <person name="Lin W."/>
            <person name="Jogler C."/>
            <person name="Schuler D."/>
            <person name="Pan Y."/>
        </authorList>
    </citation>
    <scope>NUCLEOTIDE SEQUENCE</scope>
</reference>
<dbReference type="Gene3D" id="3.40.47.10">
    <property type="match status" value="1"/>
</dbReference>
<comment type="similarity">
    <text evidence="2 11 13">Belongs to the thiolase-like superfamily. Beta-ketoacyl-ACP synthases family.</text>
</comment>
<keyword evidence="10 11" id="KW-0012">Acyltransferase</keyword>
<comment type="function">
    <text evidence="11">Involved in the type II fatty acid elongation cycle. Catalyzes the elongation of a wide range of acyl-ACP by the addition of two carbons from malonyl-ACP to an acyl acceptor. Can efficiently catalyze the conversion of palmitoleoyl-ACP (cis-hexadec-9-enoyl-ACP) to cis-vaccenoyl-ACP (cis-octadec-11-enoyl-ACP), an essential step in the thermal regulation of fatty acid composition.</text>
</comment>
<dbReference type="NCBIfam" id="TIGR03150">
    <property type="entry name" value="fabF"/>
    <property type="match status" value="1"/>
</dbReference>
<dbReference type="InterPro" id="IPR014031">
    <property type="entry name" value="Ketoacyl_synth_C"/>
</dbReference>
<dbReference type="SUPFAM" id="SSF53901">
    <property type="entry name" value="Thiolase-like"/>
    <property type="match status" value="2"/>
</dbReference>
<protein>
    <recommendedName>
        <fullName evidence="4 11">3-oxoacyl-[acyl-carrier-protein] synthase 2</fullName>
        <ecNumber evidence="3 11">2.3.1.179</ecNumber>
    </recommendedName>
</protein>
<dbReference type="FunFam" id="3.40.47.10:FF:000009">
    <property type="entry name" value="3-oxoacyl-[acyl-carrier-protein] synthase 2"/>
    <property type="match status" value="1"/>
</dbReference>
<name>D9MP43_9BACT</name>
<evidence type="ECO:0000256" key="13">
    <source>
        <dbReference type="RuleBase" id="RU003694"/>
    </source>
</evidence>
<gene>
    <name evidence="15" type="ORF">LW3_0290</name>
</gene>
<comment type="catalytic activity">
    <reaction evidence="11">
        <text>(9Z)-hexadecenoyl-[ACP] + malonyl-[ACP] + H(+) = 3-oxo-(11Z)-octadecenoyl-[ACP] + holo-[ACP] + CO2</text>
        <dbReference type="Rhea" id="RHEA:55040"/>
        <dbReference type="Rhea" id="RHEA-COMP:9623"/>
        <dbReference type="Rhea" id="RHEA-COMP:9685"/>
        <dbReference type="Rhea" id="RHEA-COMP:10800"/>
        <dbReference type="Rhea" id="RHEA-COMP:14074"/>
        <dbReference type="ChEBI" id="CHEBI:15378"/>
        <dbReference type="ChEBI" id="CHEBI:16526"/>
        <dbReference type="ChEBI" id="CHEBI:64479"/>
        <dbReference type="ChEBI" id="CHEBI:78449"/>
        <dbReference type="ChEBI" id="CHEBI:83989"/>
        <dbReference type="ChEBI" id="CHEBI:138538"/>
        <dbReference type="EC" id="2.3.1.179"/>
    </reaction>
</comment>
<feature type="active site" description="For beta-ketoacyl synthase activity" evidence="12">
    <location>
        <position position="164"/>
    </location>
</feature>
<dbReference type="AlphaFoldDB" id="D9MP43"/>
<evidence type="ECO:0000256" key="3">
    <source>
        <dbReference type="ARBA" id="ARBA00012356"/>
    </source>
</evidence>
<dbReference type="PANTHER" id="PTHR11712:SF336">
    <property type="entry name" value="3-OXOACYL-[ACYL-CARRIER-PROTEIN] SYNTHASE, MITOCHONDRIAL"/>
    <property type="match status" value="1"/>
</dbReference>
<dbReference type="CDD" id="cd00834">
    <property type="entry name" value="KAS_I_II"/>
    <property type="match status" value="1"/>
</dbReference>
<dbReference type="GO" id="GO:0005829">
    <property type="term" value="C:cytosol"/>
    <property type="evidence" value="ECO:0007669"/>
    <property type="project" value="TreeGrafter"/>
</dbReference>
<comment type="catalytic activity">
    <reaction evidence="11">
        <text>a fatty acyl-[ACP] + malonyl-[ACP] + H(+) = a 3-oxoacyl-[ACP] + holo-[ACP] + CO2</text>
        <dbReference type="Rhea" id="RHEA:22836"/>
        <dbReference type="Rhea" id="RHEA-COMP:9623"/>
        <dbReference type="Rhea" id="RHEA-COMP:9685"/>
        <dbReference type="Rhea" id="RHEA-COMP:9916"/>
        <dbReference type="Rhea" id="RHEA-COMP:14125"/>
        <dbReference type="ChEBI" id="CHEBI:15378"/>
        <dbReference type="ChEBI" id="CHEBI:16526"/>
        <dbReference type="ChEBI" id="CHEBI:64479"/>
        <dbReference type="ChEBI" id="CHEBI:78449"/>
        <dbReference type="ChEBI" id="CHEBI:78776"/>
        <dbReference type="ChEBI" id="CHEBI:138651"/>
    </reaction>
</comment>
<dbReference type="PIRSF" id="PIRSF000447">
    <property type="entry name" value="KAS_II"/>
    <property type="match status" value="1"/>
</dbReference>
<evidence type="ECO:0000256" key="1">
    <source>
        <dbReference type="ARBA" id="ARBA00005194"/>
    </source>
</evidence>
<organism evidence="15">
    <name type="scientific">uncultured Nitrospirae bacterium MY3-5B</name>
    <dbReference type="NCBI Taxonomy" id="798578"/>
    <lineage>
        <taxon>Bacteria</taxon>
        <taxon>Pseudomonadati</taxon>
        <taxon>Nitrospirota</taxon>
        <taxon>environmental samples</taxon>
    </lineage>
</organism>
<evidence type="ECO:0000256" key="8">
    <source>
        <dbReference type="ARBA" id="ARBA00023098"/>
    </source>
</evidence>
<dbReference type="InterPro" id="IPR020841">
    <property type="entry name" value="PKS_Beta-ketoAc_synthase_dom"/>
</dbReference>
<evidence type="ECO:0000256" key="9">
    <source>
        <dbReference type="ARBA" id="ARBA00023160"/>
    </source>
</evidence>
<dbReference type="EC" id="2.3.1.179" evidence="3 11"/>
<evidence type="ECO:0000256" key="12">
    <source>
        <dbReference type="PIRSR" id="PIRSR000447-1"/>
    </source>
</evidence>
<dbReference type="InterPro" id="IPR016039">
    <property type="entry name" value="Thiolase-like"/>
</dbReference>
<dbReference type="PANTHER" id="PTHR11712">
    <property type="entry name" value="POLYKETIDE SYNTHASE-RELATED"/>
    <property type="match status" value="1"/>
</dbReference>
<evidence type="ECO:0000256" key="2">
    <source>
        <dbReference type="ARBA" id="ARBA00008467"/>
    </source>
</evidence>
<dbReference type="EMBL" id="HM454281">
    <property type="protein sequence ID" value="ADI87732.1"/>
    <property type="molecule type" value="Genomic_DNA"/>
</dbReference>
<proteinExistence type="inferred from homology"/>
<evidence type="ECO:0000256" key="5">
    <source>
        <dbReference type="ARBA" id="ARBA00022516"/>
    </source>
</evidence>
<dbReference type="UniPathway" id="UPA00094"/>
<evidence type="ECO:0000256" key="10">
    <source>
        <dbReference type="ARBA" id="ARBA00023315"/>
    </source>
</evidence>
<dbReference type="PROSITE" id="PS52004">
    <property type="entry name" value="KS3_2"/>
    <property type="match status" value="1"/>
</dbReference>
<evidence type="ECO:0000259" key="14">
    <source>
        <dbReference type="PROSITE" id="PS52004"/>
    </source>
</evidence>
<keyword evidence="6 11" id="KW-0808">Transferase</keyword>
<dbReference type="NCBIfam" id="NF004970">
    <property type="entry name" value="PRK06333.1"/>
    <property type="match status" value="1"/>
</dbReference>
<keyword evidence="8" id="KW-0443">Lipid metabolism</keyword>
<dbReference type="InterPro" id="IPR000794">
    <property type="entry name" value="Beta-ketoacyl_synthase"/>
</dbReference>
<dbReference type="GO" id="GO:0006633">
    <property type="term" value="P:fatty acid biosynthetic process"/>
    <property type="evidence" value="ECO:0007669"/>
    <property type="project" value="UniProtKB-UniRule"/>
</dbReference>
<accession>D9MP43</accession>
<dbReference type="Pfam" id="PF02801">
    <property type="entry name" value="Ketoacyl-synt_C"/>
    <property type="match status" value="1"/>
</dbReference>
<dbReference type="InterPro" id="IPR017568">
    <property type="entry name" value="3-oxoacyl-ACP_synth-2"/>
</dbReference>
<evidence type="ECO:0000313" key="15">
    <source>
        <dbReference type="EMBL" id="ADI87732.1"/>
    </source>
</evidence>
<keyword evidence="7" id="KW-0276">Fatty acid metabolism</keyword>
<dbReference type="SMART" id="SM00825">
    <property type="entry name" value="PKS_KS"/>
    <property type="match status" value="1"/>
</dbReference>
<feature type="domain" description="Ketosynthase family 3 (KS3)" evidence="14">
    <location>
        <begin position="3"/>
        <end position="411"/>
    </location>
</feature>
<keyword evidence="5 11" id="KW-0444">Lipid biosynthesis</keyword>
<keyword evidence="9 11" id="KW-0275">Fatty acid biosynthesis</keyword>
<dbReference type="Pfam" id="PF00109">
    <property type="entry name" value="ketoacyl-synt"/>
    <property type="match status" value="1"/>
</dbReference>
<evidence type="ECO:0000256" key="7">
    <source>
        <dbReference type="ARBA" id="ARBA00022832"/>
    </source>
</evidence>
<sequence length="414" mass="43974">MDKTRVVITGLGLITPLGIGVEKSWNALLQGVSGIGRITRYNDPDIPVQIAGEVNDFVAEDYIHPKEVKKMDRFIHFAMAASDMAMNDSGLKITGENEDRVGVLIGSGIGGLPAIEHYHNAYLAGGHRKISPFFIPMLIINLAAGNVSLKYGAKGPNSAVATACASGNHAIGDAFKIIQRGEADAMIAGGTESVISPLSVGGFAIMKALSRRNDAPEKASRPFDIDRDGFVMAEGAGILILESLDSAKNRGARIYAELCGYGMSSDAYHITTPSPDGGGAFRCMQAALNDARIQPEQIGYINAHGTSTKFNDELESMAIKKLFKDHAYKLAISSTKSMTGHLLGAAGGVEGVFSVLSLCNGIIPPTINLDNPDPLCDLDYVPHKARKADIEYAMSNSFGFGGTNACIVFKRSTF</sequence>
<evidence type="ECO:0000256" key="6">
    <source>
        <dbReference type="ARBA" id="ARBA00022679"/>
    </source>
</evidence>
<comment type="pathway">
    <text evidence="1 11">Lipid metabolism; fatty acid biosynthesis.</text>
</comment>
<evidence type="ECO:0000256" key="4">
    <source>
        <dbReference type="ARBA" id="ARBA00014657"/>
    </source>
</evidence>
<dbReference type="InterPro" id="IPR014030">
    <property type="entry name" value="Ketoacyl_synth_N"/>
</dbReference>
<dbReference type="NCBIfam" id="NF005589">
    <property type="entry name" value="PRK07314.1"/>
    <property type="match status" value="1"/>
</dbReference>
<evidence type="ECO:0000256" key="11">
    <source>
        <dbReference type="PIRNR" id="PIRNR000447"/>
    </source>
</evidence>